<evidence type="ECO:0000256" key="8">
    <source>
        <dbReference type="ARBA" id="ARBA00023004"/>
    </source>
</evidence>
<keyword evidence="5 11" id="KW-0479">Metal-binding</keyword>
<dbReference type="Proteomes" id="UP001642360">
    <property type="component" value="Unassembled WGS sequence"/>
</dbReference>
<keyword evidence="8 11" id="KW-0408">Iron</keyword>
<comment type="cofactor">
    <cofactor evidence="11">
        <name>heme</name>
        <dbReference type="ChEBI" id="CHEBI:30413"/>
    </cofactor>
</comment>
<dbReference type="InterPro" id="IPR017972">
    <property type="entry name" value="Cyt_P450_CS"/>
</dbReference>
<dbReference type="InterPro" id="IPR036396">
    <property type="entry name" value="Cyt_P450_sf"/>
</dbReference>
<comment type="caution">
    <text evidence="14">The sequence shown here is derived from an EMBL/GenBank/DDBJ whole genome shotgun (WGS) entry which is preliminary data.</text>
</comment>
<dbReference type="InterPro" id="IPR002401">
    <property type="entry name" value="Cyt_P450_E_grp-I"/>
</dbReference>
<evidence type="ECO:0000256" key="3">
    <source>
        <dbReference type="ARBA" id="ARBA00022617"/>
    </source>
</evidence>
<evidence type="ECO:0000313" key="14">
    <source>
        <dbReference type="EMBL" id="CAK9170591.1"/>
    </source>
</evidence>
<evidence type="ECO:0000256" key="6">
    <source>
        <dbReference type="ARBA" id="ARBA00022989"/>
    </source>
</evidence>
<keyword evidence="7 12" id="KW-0560">Oxidoreductase</keyword>
<evidence type="ECO:0000256" key="4">
    <source>
        <dbReference type="ARBA" id="ARBA00022692"/>
    </source>
</evidence>
<evidence type="ECO:0000256" key="11">
    <source>
        <dbReference type="PIRSR" id="PIRSR602401-1"/>
    </source>
</evidence>
<dbReference type="InterPro" id="IPR001128">
    <property type="entry name" value="Cyt_P450"/>
</dbReference>
<evidence type="ECO:0000256" key="9">
    <source>
        <dbReference type="ARBA" id="ARBA00023033"/>
    </source>
</evidence>
<dbReference type="PANTHER" id="PTHR24282:SF148">
    <property type="entry name" value="CYTOCHROME P450 72A15-LIKE"/>
    <property type="match status" value="1"/>
</dbReference>
<dbReference type="SUPFAM" id="SSF48264">
    <property type="entry name" value="Cytochrome P450"/>
    <property type="match status" value="1"/>
</dbReference>
<dbReference type="GO" id="GO:0016020">
    <property type="term" value="C:membrane"/>
    <property type="evidence" value="ECO:0007669"/>
    <property type="project" value="UniProtKB-SubCell"/>
</dbReference>
<comment type="subcellular location">
    <subcellularLocation>
        <location evidence="1">Membrane</location>
    </subcellularLocation>
</comment>
<name>A0ABC8TNR7_9AQUA</name>
<reference evidence="14 15" key="1">
    <citation type="submission" date="2024-02" db="EMBL/GenBank/DDBJ databases">
        <authorList>
            <person name="Vignale AGUSTIN F."/>
            <person name="Sosa J E."/>
            <person name="Modenutti C."/>
        </authorList>
    </citation>
    <scope>NUCLEOTIDE SEQUENCE [LARGE SCALE GENOMIC DNA]</scope>
</reference>
<proteinExistence type="inferred from homology"/>
<feature type="transmembrane region" description="Helical" evidence="13">
    <location>
        <begin position="12"/>
        <end position="30"/>
    </location>
</feature>
<feature type="binding site" description="axial binding residue" evidence="11">
    <location>
        <position position="458"/>
    </location>
    <ligand>
        <name>heme</name>
        <dbReference type="ChEBI" id="CHEBI:30413"/>
    </ligand>
    <ligandPart>
        <name>Fe</name>
        <dbReference type="ChEBI" id="CHEBI:18248"/>
    </ligandPart>
</feature>
<dbReference type="InterPro" id="IPR050665">
    <property type="entry name" value="Cytochrome_P450_Monooxygen"/>
</dbReference>
<evidence type="ECO:0000256" key="1">
    <source>
        <dbReference type="ARBA" id="ARBA00004370"/>
    </source>
</evidence>
<sequence>MEIFTLRKLSASCVLLTLCIVLRVFYNIWWRPKSLEKLLKKQGIRGTSYKLFNGGMRESQRLIKEAWSKPMSLNHQIAPRVNPFFHQMVQKYGKISMSWIETRPRLIIADPELMAQILNDKNGQFQKPPLNPLVDLLTLGINTLEGDKWAKRRRLIAPAFYHDKLQGMLPAFSTSCCKLINEWKNLVGSQGSFELDIEPQLQILSSDVISRAAFGSSYEEGQQIFKLQKEQVVLALEAYQAIYVPGLRFLPTKKNKRRYQIDNEIKAMLREMIQKKEKAMSNGESCESDLLGLLLQCKQQIENDMTIEDIIEECKLFYFAGQETTANWLTWTMIVLSIHPDWQEKAREEVLQICGKKTPQLDSINHLKIVSMVLHEVIRLYPPVMGLYRHTLQQNDIGGLWLPAGVDIFLPILLLHHNPEYWGDDVGEFKPERFAEGVSKASKDQLAFYPFGWGPRICLGQSFAMIEAKLALAMILQHFSFELSPSYTHAPYTVITLQPQHGAQIVLHQI</sequence>
<evidence type="ECO:0000256" key="12">
    <source>
        <dbReference type="RuleBase" id="RU000461"/>
    </source>
</evidence>
<evidence type="ECO:0000256" key="5">
    <source>
        <dbReference type="ARBA" id="ARBA00022723"/>
    </source>
</evidence>
<dbReference type="PROSITE" id="PS00086">
    <property type="entry name" value="CYTOCHROME_P450"/>
    <property type="match status" value="1"/>
</dbReference>
<dbReference type="GO" id="GO:0046872">
    <property type="term" value="F:metal ion binding"/>
    <property type="evidence" value="ECO:0007669"/>
    <property type="project" value="UniProtKB-KW"/>
</dbReference>
<evidence type="ECO:0000256" key="10">
    <source>
        <dbReference type="ARBA" id="ARBA00023136"/>
    </source>
</evidence>
<keyword evidence="15" id="KW-1185">Reference proteome</keyword>
<accession>A0ABC8TNR7</accession>
<protein>
    <recommendedName>
        <fullName evidence="16">Cytochrome P450</fullName>
    </recommendedName>
</protein>
<dbReference type="FunFam" id="1.10.630.10:FF:000029">
    <property type="entry name" value="Cytochrome P450 734A1"/>
    <property type="match status" value="1"/>
</dbReference>
<dbReference type="GO" id="GO:0004497">
    <property type="term" value="F:monooxygenase activity"/>
    <property type="evidence" value="ECO:0007669"/>
    <property type="project" value="UniProtKB-KW"/>
</dbReference>
<dbReference type="Gene3D" id="1.10.630.10">
    <property type="entry name" value="Cytochrome P450"/>
    <property type="match status" value="1"/>
</dbReference>
<comment type="similarity">
    <text evidence="2 12">Belongs to the cytochrome P450 family.</text>
</comment>
<evidence type="ECO:0000256" key="2">
    <source>
        <dbReference type="ARBA" id="ARBA00010617"/>
    </source>
</evidence>
<dbReference type="PANTHER" id="PTHR24282">
    <property type="entry name" value="CYTOCHROME P450 FAMILY MEMBER"/>
    <property type="match status" value="1"/>
</dbReference>
<evidence type="ECO:0000313" key="15">
    <source>
        <dbReference type="Proteomes" id="UP001642360"/>
    </source>
</evidence>
<keyword evidence="4 13" id="KW-0812">Transmembrane</keyword>
<keyword evidence="10 13" id="KW-0472">Membrane</keyword>
<dbReference type="EMBL" id="CAUOFW020005525">
    <property type="protein sequence ID" value="CAK9170591.1"/>
    <property type="molecule type" value="Genomic_DNA"/>
</dbReference>
<dbReference type="Pfam" id="PF00067">
    <property type="entry name" value="p450"/>
    <property type="match status" value="1"/>
</dbReference>
<gene>
    <name evidence="14" type="ORF">ILEXP_LOCUS40088</name>
</gene>
<evidence type="ECO:0000256" key="13">
    <source>
        <dbReference type="SAM" id="Phobius"/>
    </source>
</evidence>
<evidence type="ECO:0000256" key="7">
    <source>
        <dbReference type="ARBA" id="ARBA00023002"/>
    </source>
</evidence>
<dbReference type="PRINTS" id="PR00385">
    <property type="entry name" value="P450"/>
</dbReference>
<keyword evidence="6 13" id="KW-1133">Transmembrane helix</keyword>
<keyword evidence="9 12" id="KW-0503">Monooxygenase</keyword>
<organism evidence="14 15">
    <name type="scientific">Ilex paraguariensis</name>
    <name type="common">yerba mate</name>
    <dbReference type="NCBI Taxonomy" id="185542"/>
    <lineage>
        <taxon>Eukaryota</taxon>
        <taxon>Viridiplantae</taxon>
        <taxon>Streptophyta</taxon>
        <taxon>Embryophyta</taxon>
        <taxon>Tracheophyta</taxon>
        <taxon>Spermatophyta</taxon>
        <taxon>Magnoliopsida</taxon>
        <taxon>eudicotyledons</taxon>
        <taxon>Gunneridae</taxon>
        <taxon>Pentapetalae</taxon>
        <taxon>asterids</taxon>
        <taxon>campanulids</taxon>
        <taxon>Aquifoliales</taxon>
        <taxon>Aquifoliaceae</taxon>
        <taxon>Ilex</taxon>
    </lineage>
</organism>
<dbReference type="AlphaFoldDB" id="A0ABC8TNR7"/>
<keyword evidence="3 11" id="KW-0349">Heme</keyword>
<evidence type="ECO:0008006" key="16">
    <source>
        <dbReference type="Google" id="ProtNLM"/>
    </source>
</evidence>
<dbReference type="PRINTS" id="PR00463">
    <property type="entry name" value="EP450I"/>
</dbReference>